<reference evidence="2 3" key="1">
    <citation type="submission" date="2018-10" db="EMBL/GenBank/DDBJ databases">
        <title>Relationship between Morphology and Antimicrobial Activity in Streptomyces.</title>
        <authorList>
            <person name="Kang H.J."/>
            <person name="Kim S.B."/>
        </authorList>
    </citation>
    <scope>NUCLEOTIDE SEQUENCE [LARGE SCALE GENOMIC DNA]</scope>
    <source>
        <strain evidence="2 3">BH38</strain>
    </source>
</reference>
<dbReference type="InterPro" id="IPR010071">
    <property type="entry name" value="AA_adenyl_dom"/>
</dbReference>
<dbReference type="Pfam" id="PF00501">
    <property type="entry name" value="AMP-binding"/>
    <property type="match status" value="1"/>
</dbReference>
<evidence type="ECO:0000313" key="3">
    <source>
        <dbReference type="Proteomes" id="UP000271554"/>
    </source>
</evidence>
<protein>
    <submittedName>
        <fullName evidence="2">Gramicidin S synthase 2</fullName>
    </submittedName>
</protein>
<dbReference type="InterPro" id="IPR020845">
    <property type="entry name" value="AMP-binding_CS"/>
</dbReference>
<keyword evidence="3" id="KW-1185">Reference proteome</keyword>
<dbReference type="KEGG" id="shun:DWB77_00644"/>
<dbReference type="RefSeq" id="WP_120719782.1">
    <property type="nucleotide sequence ID" value="NZ_CP032698.1"/>
</dbReference>
<dbReference type="GO" id="GO:0044550">
    <property type="term" value="P:secondary metabolite biosynthetic process"/>
    <property type="evidence" value="ECO:0007669"/>
    <property type="project" value="TreeGrafter"/>
</dbReference>
<dbReference type="SUPFAM" id="SSF56801">
    <property type="entry name" value="Acetyl-CoA synthetase-like"/>
    <property type="match status" value="1"/>
</dbReference>
<evidence type="ECO:0000259" key="1">
    <source>
        <dbReference type="Pfam" id="PF00501"/>
    </source>
</evidence>
<dbReference type="GO" id="GO:0005737">
    <property type="term" value="C:cytoplasm"/>
    <property type="evidence" value="ECO:0007669"/>
    <property type="project" value="TreeGrafter"/>
</dbReference>
<dbReference type="Proteomes" id="UP000271554">
    <property type="component" value="Chromosome"/>
</dbReference>
<feature type="domain" description="AMP-dependent synthetase/ligase" evidence="1">
    <location>
        <begin position="18"/>
        <end position="366"/>
    </location>
</feature>
<accession>A0A387H4C0</accession>
<dbReference type="Gene3D" id="3.40.50.12780">
    <property type="entry name" value="N-terminal domain of ligase-like"/>
    <property type="match status" value="1"/>
</dbReference>
<proteinExistence type="predicted"/>
<dbReference type="GO" id="GO:0043041">
    <property type="term" value="P:amino acid activation for nonribosomal peptide biosynthetic process"/>
    <property type="evidence" value="ECO:0007669"/>
    <property type="project" value="TreeGrafter"/>
</dbReference>
<dbReference type="Gene3D" id="3.30.300.30">
    <property type="match status" value="1"/>
</dbReference>
<organism evidence="2 3">
    <name type="scientific">Streptomyces hundungensis</name>
    <dbReference type="NCBI Taxonomy" id="1077946"/>
    <lineage>
        <taxon>Bacteria</taxon>
        <taxon>Bacillati</taxon>
        <taxon>Actinomycetota</taxon>
        <taxon>Actinomycetes</taxon>
        <taxon>Kitasatosporales</taxon>
        <taxon>Streptomycetaceae</taxon>
        <taxon>Streptomyces</taxon>
    </lineage>
</organism>
<dbReference type="PANTHER" id="PTHR45527">
    <property type="entry name" value="NONRIBOSOMAL PEPTIDE SYNTHETASE"/>
    <property type="match status" value="1"/>
</dbReference>
<dbReference type="GO" id="GO:0031177">
    <property type="term" value="F:phosphopantetheine binding"/>
    <property type="evidence" value="ECO:0007669"/>
    <property type="project" value="TreeGrafter"/>
</dbReference>
<dbReference type="PANTHER" id="PTHR45527:SF1">
    <property type="entry name" value="FATTY ACID SYNTHASE"/>
    <property type="match status" value="1"/>
</dbReference>
<dbReference type="NCBIfam" id="TIGR01733">
    <property type="entry name" value="AA-adenyl-dom"/>
    <property type="match status" value="1"/>
</dbReference>
<dbReference type="InterPro" id="IPR000873">
    <property type="entry name" value="AMP-dep_synth/lig_dom"/>
</dbReference>
<dbReference type="OrthoDB" id="2472181at2"/>
<gene>
    <name evidence="2" type="primary">grsB</name>
    <name evidence="2" type="ORF">DWB77_00644</name>
</gene>
<dbReference type="EMBL" id="CP032698">
    <property type="protein sequence ID" value="AYG78536.1"/>
    <property type="molecule type" value="Genomic_DNA"/>
</dbReference>
<name>A0A387H4C0_9ACTN</name>
<dbReference type="InterPro" id="IPR045851">
    <property type="entry name" value="AMP-bd_C_sf"/>
</dbReference>
<dbReference type="InterPro" id="IPR042099">
    <property type="entry name" value="ANL_N_sf"/>
</dbReference>
<evidence type="ECO:0000313" key="2">
    <source>
        <dbReference type="EMBL" id="AYG78536.1"/>
    </source>
</evidence>
<dbReference type="PROSITE" id="PS00455">
    <property type="entry name" value="AMP_BINDING"/>
    <property type="match status" value="1"/>
</dbReference>
<dbReference type="AlphaFoldDB" id="A0A387H4C0"/>
<sequence length="511" mass="53828">MSSMYGSTNGEATIHDAFARVARQFPDRPAVVSAAGATTYAELAAEARRIAHHLGGLGIRPGSVVPVVARRSSELAAVLLGILMAGGAYGILDVRWPAARIAQFLDTMGAQVVLADTAGSAGLEQAAIGHLTFSELLDPAAPQSAPSRPLPTVAPDACATVFWTSGSTGTPKAVLSPHRATTRLFTPEPFMDFGERPVMIHAAAVAWDAFTLELWGMLLTGGTAVVHDGDLLLPPAIRAYISDFGATHLFLTPSLFDVIAAGDIDCLAGLRAVLLGGDKPSPASCRRLFEAHPGMELYNGYGPVEACVFASTHRITEADTAQAGGIPAGRPVPSTDLHVVRDGSLVPPGETGEIAIGGAGLALGYLNAPEQTAAAFTNVLVDGHERRVYLTGDHGWIDDVGRLRFAGRKDAQLKVAGHRIEPAEIESAARSLGSRRSVLMPIPDRSGTPRIILFAETPDDSMTEADMKGRLGKLLPAYMVPAKVHFVSAMPLLENTKINKRELSARFGYVS</sequence>